<evidence type="ECO:0000313" key="6">
    <source>
        <dbReference type="EMBL" id="SFH04392.1"/>
    </source>
</evidence>
<evidence type="ECO:0000259" key="3">
    <source>
        <dbReference type="Pfam" id="PF17936"/>
    </source>
</evidence>
<gene>
    <name evidence="6" type="ORF">SAMN05421739_105185</name>
</gene>
<dbReference type="InterPro" id="IPR001087">
    <property type="entry name" value="GDSL"/>
</dbReference>
<evidence type="ECO:0000256" key="1">
    <source>
        <dbReference type="SAM" id="MobiDB-lite"/>
    </source>
</evidence>
<dbReference type="OrthoDB" id="1097758at2"/>
<dbReference type="SUPFAM" id="SSF52266">
    <property type="entry name" value="SGNH hydrolase"/>
    <property type="match status" value="1"/>
</dbReference>
<feature type="domain" description="Bacterial Ig" evidence="3">
    <location>
        <begin position="668"/>
        <end position="739"/>
    </location>
</feature>
<dbReference type="Gene3D" id="3.40.50.1110">
    <property type="entry name" value="SGNH hydrolase"/>
    <property type="match status" value="1"/>
</dbReference>
<dbReference type="InterPro" id="IPR011081">
    <property type="entry name" value="Big_4"/>
</dbReference>
<evidence type="ECO:0000259" key="2">
    <source>
        <dbReference type="Pfam" id="PF07532"/>
    </source>
</evidence>
<evidence type="ECO:0000259" key="5">
    <source>
        <dbReference type="Pfam" id="PF19078"/>
    </source>
</evidence>
<dbReference type="InterPro" id="IPR041498">
    <property type="entry name" value="Big_6"/>
</dbReference>
<dbReference type="Pfam" id="PF19078">
    <property type="entry name" value="Big_12"/>
    <property type="match status" value="1"/>
</dbReference>
<dbReference type="Pfam" id="PF00657">
    <property type="entry name" value="Lipase_GDSL"/>
    <property type="match status" value="1"/>
</dbReference>
<proteinExistence type="predicted"/>
<dbReference type="RefSeq" id="WP_092103368.1">
    <property type="nucleotide sequence ID" value="NZ_FOOT01000005.1"/>
</dbReference>
<feature type="domain" description="Bacterial Ig-like" evidence="4">
    <location>
        <begin position="485"/>
        <end position="561"/>
    </location>
</feature>
<feature type="domain" description="Bacterial Ig-like" evidence="5">
    <location>
        <begin position="746"/>
        <end position="838"/>
    </location>
</feature>
<feature type="region of interest" description="Disordered" evidence="1">
    <location>
        <begin position="563"/>
        <end position="586"/>
    </location>
</feature>
<dbReference type="NCBIfam" id="TIGR04131">
    <property type="entry name" value="Bac_Flav_CTERM"/>
    <property type="match status" value="1"/>
</dbReference>
<evidence type="ECO:0000313" key="7">
    <source>
        <dbReference type="Proteomes" id="UP000198724"/>
    </source>
</evidence>
<dbReference type="NCBIfam" id="NF033510">
    <property type="entry name" value="Ca_tandemer"/>
    <property type="match status" value="2"/>
</dbReference>
<accession>A0A1I2WT50</accession>
<dbReference type="AlphaFoldDB" id="A0A1I2WT50"/>
<sequence length="1219" mass="131359">MPLYFYLKQLHVRLLPLVFLTILYFSAAATPAKLTALSAPALEAKPSLAGAITLKWTAVAGATGYVLERSLAGPEGAFVPVKTLAASELTFRDTELYYSQQAHYRIKATGSGATPYSNVASATTLPQNHVYRIMPLGDSNTEGGVPSDPVGARASYRAKLEQLLNGASIKFDYVGSERHGGNLVKDIDHAGFGGSRNEDLVTIIQNGWYDRWYDGERFGLDHTENYLDYYKPDVILLHSGTNEISNDGVDNSQRSVDDLAQILDEVDKYEQRSGKEVTVIVSRILLTVCTPTDCYRGPENTKNDIIERYNDKLEALVKARIKAGDRLELVDMADAGLIYQFASDGGDMADRFHPSQRGFDKMAPVWFKVLDPLLNRALKPVDTTAPETEIAAKPKELSNSSSAEFRFSSNESGVSYQVSMDGRDFTTVPNPYTLANLADGEHTIRVRAVDAAGNIDASPAAYTWVIDTKAPDAPVVAAPAQGSFLNTNKPTFNGTAEAGSTVALYFGTTKIGESIAAADGKWSLAPANALSEGAKQLTATATDAAGNTSKASSARSFTIDTKAPETTIASGPDKMSNSKEASFSFSSSEENVTYEVSLDGGSYAAAESKYTVQNLSEGSHTLSVRAIDAAGNKDQSPATYSWEVDTKAPEAPAMAGITEDRGPADDDQITSDNTLRFFGRAEPGAVAAVWQQENKLGTAVVKEDGTWEYSHEKTSLREGKYTFVATATDAAGNTSPKSKELAVTIDLTAPEVAIKTEQESPVNTSFPISIAFTEEVYGLRASGLSITNGKLQDFKESSKATYTATVVPEADGEVRISLAAGKVTDLAGNPNTASEVLRITYDAAAPAGYTLAFSTELVDITNQERVGLQVASAEPGATYFYSISSNKGGAPLTGTGAVASQSFTIDNLNLSGLSDGLLTATLYLVDAAGNRGEEISAQVEKLTKDITAVINPADKTVKFKTGFEEIGLPQEVEVRYTFGSNEKLKVTWNPADYNSAIPGSYLILGQLELKENTSNSKNLTARVIVTLEPNQPPTAISLSADKFRPDLSPDEQIGTFSTTDPDDNAFTYSLVKGQGDADNPLFELREDGLFLKTNRGLSGKSVFSIRVRSTDPYNNTFEQQFTLTKSLYNTDGSIKLVNAFSPDGDNINDLWLVPELRYYNQVQVQVFDRSGTLLFETTDPEKGWDGKGKDGRVTAGSYFYIIQIKDINLVERGVLTVLN</sequence>
<dbReference type="InterPro" id="IPR044048">
    <property type="entry name" value="Big_12"/>
</dbReference>
<dbReference type="GO" id="GO:0016788">
    <property type="term" value="F:hydrolase activity, acting on ester bonds"/>
    <property type="evidence" value="ECO:0007669"/>
    <property type="project" value="InterPro"/>
</dbReference>
<feature type="domain" description="Bacterial Ig-like" evidence="2">
    <location>
        <begin position="952"/>
        <end position="1008"/>
    </location>
</feature>
<dbReference type="EMBL" id="FOOT01000005">
    <property type="protein sequence ID" value="SFH04392.1"/>
    <property type="molecule type" value="Genomic_DNA"/>
</dbReference>
<keyword evidence="7" id="KW-1185">Reference proteome</keyword>
<dbReference type="PANTHER" id="PTHR34677">
    <property type="match status" value="1"/>
</dbReference>
<feature type="domain" description="Bacterial Ig-like" evidence="4">
    <location>
        <begin position="569"/>
        <end position="646"/>
    </location>
</feature>
<dbReference type="Proteomes" id="UP000198724">
    <property type="component" value="Unassembled WGS sequence"/>
</dbReference>
<dbReference type="InterPro" id="IPR036514">
    <property type="entry name" value="SGNH_hydro_sf"/>
</dbReference>
<dbReference type="Gene3D" id="2.60.40.10">
    <property type="entry name" value="Immunoglobulins"/>
    <property type="match status" value="5"/>
</dbReference>
<dbReference type="Pfam" id="PF07532">
    <property type="entry name" value="Big_4"/>
    <property type="match status" value="1"/>
</dbReference>
<dbReference type="PANTHER" id="PTHR34677:SF3">
    <property type="entry name" value="BACTERIAL IG-LIKE DOMAIN-CONTAINING PROTEIN"/>
    <property type="match status" value="1"/>
</dbReference>
<protein>
    <submittedName>
        <fullName evidence="6">Gliding motility-associated C-terminal domain-containing protein</fullName>
    </submittedName>
</protein>
<dbReference type="STRING" id="1436961.SAMN05421739_105185"/>
<dbReference type="Pfam" id="PF17936">
    <property type="entry name" value="Big_6"/>
    <property type="match status" value="1"/>
</dbReference>
<dbReference type="InterPro" id="IPR044016">
    <property type="entry name" value="Big_13"/>
</dbReference>
<dbReference type="InterPro" id="IPR013783">
    <property type="entry name" value="Ig-like_fold"/>
</dbReference>
<evidence type="ECO:0000259" key="4">
    <source>
        <dbReference type="Pfam" id="PF19077"/>
    </source>
</evidence>
<dbReference type="Pfam" id="PF19077">
    <property type="entry name" value="Big_13"/>
    <property type="match status" value="2"/>
</dbReference>
<organism evidence="6 7">
    <name type="scientific">Pontibacter chinhatensis</name>
    <dbReference type="NCBI Taxonomy" id="1436961"/>
    <lineage>
        <taxon>Bacteria</taxon>
        <taxon>Pseudomonadati</taxon>
        <taxon>Bacteroidota</taxon>
        <taxon>Cytophagia</taxon>
        <taxon>Cytophagales</taxon>
        <taxon>Hymenobacteraceae</taxon>
        <taxon>Pontibacter</taxon>
    </lineage>
</organism>
<reference evidence="7" key="1">
    <citation type="submission" date="2016-10" db="EMBL/GenBank/DDBJ databases">
        <authorList>
            <person name="Varghese N."/>
            <person name="Submissions S."/>
        </authorList>
    </citation>
    <scope>NUCLEOTIDE SEQUENCE [LARGE SCALE GENOMIC DNA]</scope>
    <source>
        <strain evidence="7">LP51</strain>
    </source>
</reference>
<name>A0A1I2WT50_9BACT</name>
<dbReference type="Pfam" id="PF13585">
    <property type="entry name" value="CHU_C"/>
    <property type="match status" value="1"/>
</dbReference>
<dbReference type="InterPro" id="IPR026341">
    <property type="entry name" value="T9SS_type_B"/>
</dbReference>